<reference evidence="3" key="2">
    <citation type="submission" date="2023-06" db="EMBL/GenBank/DDBJ databases">
        <authorList>
            <consortium name="Lawrence Berkeley National Laboratory"/>
            <person name="Haridas S."/>
            <person name="Hensen N."/>
            <person name="Bonometti L."/>
            <person name="Westerberg I."/>
            <person name="Brannstrom I.O."/>
            <person name="Guillou S."/>
            <person name="Cros-Aarteil S."/>
            <person name="Calhoun S."/>
            <person name="Kuo A."/>
            <person name="Mondo S."/>
            <person name="Pangilinan J."/>
            <person name="Riley R."/>
            <person name="Labutti K."/>
            <person name="Andreopoulos B."/>
            <person name="Lipzen A."/>
            <person name="Chen C."/>
            <person name="Yanf M."/>
            <person name="Daum C."/>
            <person name="Ng V."/>
            <person name="Clum A."/>
            <person name="Steindorff A."/>
            <person name="Ohm R."/>
            <person name="Martin F."/>
            <person name="Silar P."/>
            <person name="Natvig D."/>
            <person name="Lalanne C."/>
            <person name="Gautier V."/>
            <person name="Ament-Velasquez S.L."/>
            <person name="Kruys A."/>
            <person name="Hutchinson M.I."/>
            <person name="Powell A.J."/>
            <person name="Barry K."/>
            <person name="Miller A.N."/>
            <person name="Grigoriev I.V."/>
            <person name="Debuchy R."/>
            <person name="Gladieux P."/>
            <person name="Thoren M.H."/>
            <person name="Johannesson H."/>
        </authorList>
    </citation>
    <scope>NUCLEOTIDE SEQUENCE</scope>
    <source>
        <strain evidence="3">CBS 955.72</strain>
    </source>
</reference>
<comment type="caution">
    <text evidence="3">The sequence shown here is derived from an EMBL/GenBank/DDBJ whole genome shotgun (WGS) entry which is preliminary data.</text>
</comment>
<keyword evidence="2" id="KW-0812">Transmembrane</keyword>
<proteinExistence type="predicted"/>
<dbReference type="AlphaFoldDB" id="A0AAJ0MEY4"/>
<sequence length="180" mass="19560">MGFTSVILTPPALNPAWLGFKAQVAHESHWRRIPGAAQDEEAPRAKSRDRNRRAGTQHAVSAARTSFTVIDVAALAQVVYVLVEWGTETNVARYTPAILNAGIALILDASVTGALILNKYGTGGFWLWSWFLDAIIVGVGFFSFFLLVVDGSYSSESSNGEPKPWKVDNDVAAWLQLVIA</sequence>
<keyword evidence="2" id="KW-1133">Transmembrane helix</keyword>
<evidence type="ECO:0000313" key="4">
    <source>
        <dbReference type="Proteomes" id="UP001275084"/>
    </source>
</evidence>
<keyword evidence="2" id="KW-0472">Membrane</keyword>
<keyword evidence="4" id="KW-1185">Reference proteome</keyword>
<organism evidence="3 4">
    <name type="scientific">Lasiosphaeria hispida</name>
    <dbReference type="NCBI Taxonomy" id="260671"/>
    <lineage>
        <taxon>Eukaryota</taxon>
        <taxon>Fungi</taxon>
        <taxon>Dikarya</taxon>
        <taxon>Ascomycota</taxon>
        <taxon>Pezizomycotina</taxon>
        <taxon>Sordariomycetes</taxon>
        <taxon>Sordariomycetidae</taxon>
        <taxon>Sordariales</taxon>
        <taxon>Lasiosphaeriaceae</taxon>
        <taxon>Lasiosphaeria</taxon>
    </lineage>
</organism>
<gene>
    <name evidence="3" type="ORF">B0T25DRAFT_569100</name>
</gene>
<dbReference type="Proteomes" id="UP001275084">
    <property type="component" value="Unassembled WGS sequence"/>
</dbReference>
<dbReference type="EMBL" id="JAUIQD010000004">
    <property type="protein sequence ID" value="KAK3353918.1"/>
    <property type="molecule type" value="Genomic_DNA"/>
</dbReference>
<protein>
    <submittedName>
        <fullName evidence="3">Uncharacterized protein</fullName>
    </submittedName>
</protein>
<evidence type="ECO:0000256" key="2">
    <source>
        <dbReference type="SAM" id="Phobius"/>
    </source>
</evidence>
<evidence type="ECO:0000313" key="3">
    <source>
        <dbReference type="EMBL" id="KAK3353918.1"/>
    </source>
</evidence>
<feature type="transmembrane region" description="Helical" evidence="2">
    <location>
        <begin position="97"/>
        <end position="116"/>
    </location>
</feature>
<evidence type="ECO:0000256" key="1">
    <source>
        <dbReference type="SAM" id="MobiDB-lite"/>
    </source>
</evidence>
<name>A0AAJ0MEY4_9PEZI</name>
<feature type="region of interest" description="Disordered" evidence="1">
    <location>
        <begin position="35"/>
        <end position="55"/>
    </location>
</feature>
<accession>A0AAJ0MEY4</accession>
<reference evidence="3" key="1">
    <citation type="journal article" date="2023" name="Mol. Phylogenet. Evol.">
        <title>Genome-scale phylogeny and comparative genomics of the fungal order Sordariales.</title>
        <authorList>
            <person name="Hensen N."/>
            <person name="Bonometti L."/>
            <person name="Westerberg I."/>
            <person name="Brannstrom I.O."/>
            <person name="Guillou S."/>
            <person name="Cros-Aarteil S."/>
            <person name="Calhoun S."/>
            <person name="Haridas S."/>
            <person name="Kuo A."/>
            <person name="Mondo S."/>
            <person name="Pangilinan J."/>
            <person name="Riley R."/>
            <person name="LaButti K."/>
            <person name="Andreopoulos B."/>
            <person name="Lipzen A."/>
            <person name="Chen C."/>
            <person name="Yan M."/>
            <person name="Daum C."/>
            <person name="Ng V."/>
            <person name="Clum A."/>
            <person name="Steindorff A."/>
            <person name="Ohm R.A."/>
            <person name="Martin F."/>
            <person name="Silar P."/>
            <person name="Natvig D.O."/>
            <person name="Lalanne C."/>
            <person name="Gautier V."/>
            <person name="Ament-Velasquez S.L."/>
            <person name="Kruys A."/>
            <person name="Hutchinson M.I."/>
            <person name="Powell A.J."/>
            <person name="Barry K."/>
            <person name="Miller A.N."/>
            <person name="Grigoriev I.V."/>
            <person name="Debuchy R."/>
            <person name="Gladieux P."/>
            <person name="Hiltunen Thoren M."/>
            <person name="Johannesson H."/>
        </authorList>
    </citation>
    <scope>NUCLEOTIDE SEQUENCE</scope>
    <source>
        <strain evidence="3">CBS 955.72</strain>
    </source>
</reference>
<feature type="transmembrane region" description="Helical" evidence="2">
    <location>
        <begin position="128"/>
        <end position="149"/>
    </location>
</feature>